<dbReference type="Gene3D" id="1.10.260.40">
    <property type="entry name" value="lambda repressor-like DNA-binding domains"/>
    <property type="match status" value="1"/>
</dbReference>
<keyword evidence="4 6" id="KW-0720">Serine protease</keyword>
<dbReference type="AlphaFoldDB" id="A0A7X0C151"/>
<evidence type="ECO:0000256" key="4">
    <source>
        <dbReference type="ARBA" id="ARBA00022825"/>
    </source>
</evidence>
<dbReference type="InterPro" id="IPR015500">
    <property type="entry name" value="Peptidase_S8_subtilisin-rel"/>
</dbReference>
<dbReference type="Pfam" id="PF00082">
    <property type="entry name" value="Peptidase_S8"/>
    <property type="match status" value="1"/>
</dbReference>
<name>A0A7X0C151_9ACTN</name>
<evidence type="ECO:0000256" key="6">
    <source>
        <dbReference type="PROSITE-ProRule" id="PRU01240"/>
    </source>
</evidence>
<dbReference type="CDD" id="cd00093">
    <property type="entry name" value="HTH_XRE"/>
    <property type="match status" value="1"/>
</dbReference>
<dbReference type="InterPro" id="IPR022398">
    <property type="entry name" value="Peptidase_S8_His-AS"/>
</dbReference>
<feature type="active site" description="Charge relay system" evidence="5 6">
    <location>
        <position position="224"/>
    </location>
</feature>
<dbReference type="PROSITE" id="PS50943">
    <property type="entry name" value="HTH_CROC1"/>
    <property type="match status" value="1"/>
</dbReference>
<evidence type="ECO:0000259" key="8">
    <source>
        <dbReference type="PROSITE" id="PS50943"/>
    </source>
</evidence>
<protein>
    <submittedName>
        <fullName evidence="9">Subtilisin family serine protease</fullName>
    </submittedName>
</protein>
<comment type="similarity">
    <text evidence="1 6">Belongs to the peptidase S8 family.</text>
</comment>
<feature type="domain" description="HTH cro/C1-type" evidence="8">
    <location>
        <begin position="1074"/>
        <end position="1121"/>
    </location>
</feature>
<dbReference type="PRINTS" id="PR00723">
    <property type="entry name" value="SUBTILISIN"/>
</dbReference>
<evidence type="ECO:0000256" key="1">
    <source>
        <dbReference type="ARBA" id="ARBA00011073"/>
    </source>
</evidence>
<proteinExistence type="inferred from homology"/>
<dbReference type="Pfam" id="PF01381">
    <property type="entry name" value="HTH_3"/>
    <property type="match status" value="1"/>
</dbReference>
<keyword evidence="10" id="KW-1185">Reference proteome</keyword>
<dbReference type="EMBL" id="JACHJB010000001">
    <property type="protein sequence ID" value="MBB6345176.1"/>
    <property type="molecule type" value="Genomic_DNA"/>
</dbReference>
<feature type="active site" description="Charge relay system" evidence="5 6">
    <location>
        <position position="192"/>
    </location>
</feature>
<dbReference type="InterPro" id="IPR023828">
    <property type="entry name" value="Peptidase_S8_Ser-AS"/>
</dbReference>
<dbReference type="SUPFAM" id="SSF52743">
    <property type="entry name" value="Subtilisin-like"/>
    <property type="match status" value="1"/>
</dbReference>
<sequence length="1134" mass="118375">MLVATLLAGAVIATPASAAAERSAEENGVTLITGDRVLVTGARHRIEPGPGRQVNFASQVRDGHLYVIPSDAAPLIAEGALDRRLFDVTQLLEWGYGDADRSDIPVISQGSTGLRATRNLSALGMSATRLPKAEAAATWRNLTSVRTLAGGTKLWLDGRKSYSLAESVRQIGAPQAWQQGLTGKGVTVAVLDSGYDADHPDLKDAVVHARNFSDDPDISDPIGHGTHVASTVAGRGKTYRGVAPEANLAIGKVGGANGPTDSAILAGMEWAAMEVKARAVNMSFGYVDGPELDPLEQAVNTLSERTGTLFVVAAGNDGPSGRVSTPGSAEAALTVGAVDKQGVLAPFSSIGPRVGDHAIKPDVTAPGVAIMAAAPSGGHQIMSGTSMAAPHVVGAAAIVAQRHPDWTGARLKAALVGSAKPADGATPYQQGTGLIDLERGLKQQVTATGELWATFPWDDDARTATRTITYANASDAPITLDLTTQSEVLNPSAAQVTVPAKGEATVTLTIDATGKAPGDHPGVISATSGDTVVRTPAGAYVEPESYDVTIELLDKQGQRTTPIIAEFYDAETSEIHTLAFRQGVATIRLPKGDWNLYAFLEEVVDGAFVQTLADLPVKVDSDRRLTVDARKGRAAKVTLDDPNARLKPGYSLGLEHGAWSSWVFAGDDVSAVHAIPSRNPGLTYTLGTTWVSKDVSPSPFVYDVHDRHTDGIPEDLTHEVRRRDLAKVTVTYRASGVAATGRPLTGLQFSDRPGRSLMSPVGEIALPGTVVYYRTPGLTYESGIEVGTSRSFDGGKVARPGESSEVWNAAVTGPSFLLPGGSRTGDRLTFSGVGMLATGGPDRTGMDSAATGTVTLARNGSPLATGNIANCRLNDQKGCGLQAELPAGGADYTLTASVQREVPYSTLTTGTESVWRFRSKTTAKEQPLPLMAVRYAPEGLDDHNRAKPGSKTRVPLWVERNPGAAKASVTSMRLEMSTGAGWRQVPVVRVGTRWTAVLPNPDQAGFVSLRATVSDSSGAAVTQSITRAYVVGRTPSADGVRPGGARLPPGRVFSSALSGAATWVAGVQSIAATLAGILTERRLSLRGLAAASGVNRQSISDLLAGRSWPDVATIALLETALAARLWPEGTPASR</sequence>
<accession>A0A7X0C151</accession>
<evidence type="ECO:0000256" key="3">
    <source>
        <dbReference type="ARBA" id="ARBA00022801"/>
    </source>
</evidence>
<evidence type="ECO:0000313" key="9">
    <source>
        <dbReference type="EMBL" id="MBB6345176.1"/>
    </source>
</evidence>
<dbReference type="PROSITE" id="PS51892">
    <property type="entry name" value="SUBTILASE"/>
    <property type="match status" value="1"/>
</dbReference>
<keyword evidence="3 6" id="KW-0378">Hydrolase</keyword>
<dbReference type="RefSeq" id="WP_185083174.1">
    <property type="nucleotide sequence ID" value="NZ_JACHJB010000001.1"/>
</dbReference>
<evidence type="ECO:0000256" key="5">
    <source>
        <dbReference type="PIRSR" id="PIRSR615500-1"/>
    </source>
</evidence>
<dbReference type="InterPro" id="IPR036852">
    <property type="entry name" value="Peptidase_S8/S53_dom_sf"/>
</dbReference>
<evidence type="ECO:0000256" key="2">
    <source>
        <dbReference type="ARBA" id="ARBA00022670"/>
    </source>
</evidence>
<reference evidence="9 10" key="1">
    <citation type="submission" date="2020-08" db="EMBL/GenBank/DDBJ databases">
        <title>Sequencing the genomes of 1000 actinobacteria strains.</title>
        <authorList>
            <person name="Klenk H.-P."/>
        </authorList>
    </citation>
    <scope>NUCLEOTIDE SEQUENCE [LARGE SCALE GENOMIC DNA]</scope>
    <source>
        <strain evidence="9 10">DSM 45913</strain>
    </source>
</reference>
<dbReference type="GO" id="GO:0003677">
    <property type="term" value="F:DNA binding"/>
    <property type="evidence" value="ECO:0007669"/>
    <property type="project" value="InterPro"/>
</dbReference>
<dbReference type="InterPro" id="IPR001387">
    <property type="entry name" value="Cro/C1-type_HTH"/>
</dbReference>
<organism evidence="9 10">
    <name type="scientific">Nonomuraea muscovyensis</name>
    <dbReference type="NCBI Taxonomy" id="1124761"/>
    <lineage>
        <taxon>Bacteria</taxon>
        <taxon>Bacillati</taxon>
        <taxon>Actinomycetota</taxon>
        <taxon>Actinomycetes</taxon>
        <taxon>Streptosporangiales</taxon>
        <taxon>Streptosporangiaceae</taxon>
        <taxon>Nonomuraea</taxon>
    </lineage>
</organism>
<dbReference type="Gene3D" id="3.40.50.200">
    <property type="entry name" value="Peptidase S8/S53 domain"/>
    <property type="match status" value="1"/>
</dbReference>
<dbReference type="PANTHER" id="PTHR43806:SF11">
    <property type="entry name" value="CEREVISIN-RELATED"/>
    <property type="match status" value="1"/>
</dbReference>
<dbReference type="SUPFAM" id="SSF47413">
    <property type="entry name" value="lambda repressor-like DNA-binding domains"/>
    <property type="match status" value="1"/>
</dbReference>
<dbReference type="PANTHER" id="PTHR43806">
    <property type="entry name" value="PEPTIDASE S8"/>
    <property type="match status" value="1"/>
</dbReference>
<dbReference type="InterPro" id="IPR000209">
    <property type="entry name" value="Peptidase_S8/S53_dom"/>
</dbReference>
<dbReference type="InterPro" id="IPR010982">
    <property type="entry name" value="Lambda_DNA-bd_dom_sf"/>
</dbReference>
<dbReference type="InterPro" id="IPR050131">
    <property type="entry name" value="Peptidase_S8_subtilisin-like"/>
</dbReference>
<dbReference type="PROSITE" id="PS00137">
    <property type="entry name" value="SUBTILASE_HIS"/>
    <property type="match status" value="1"/>
</dbReference>
<feature type="active site" description="Charge relay system" evidence="5 6">
    <location>
        <position position="386"/>
    </location>
</feature>
<dbReference type="GO" id="GO:0004252">
    <property type="term" value="F:serine-type endopeptidase activity"/>
    <property type="evidence" value="ECO:0007669"/>
    <property type="project" value="UniProtKB-UniRule"/>
</dbReference>
<keyword evidence="7" id="KW-0732">Signal</keyword>
<comment type="caution">
    <text evidence="9">The sequence shown here is derived from an EMBL/GenBank/DDBJ whole genome shotgun (WGS) entry which is preliminary data.</text>
</comment>
<feature type="signal peptide" evidence="7">
    <location>
        <begin position="1"/>
        <end position="18"/>
    </location>
</feature>
<dbReference type="GO" id="GO:0006508">
    <property type="term" value="P:proteolysis"/>
    <property type="evidence" value="ECO:0007669"/>
    <property type="project" value="UniProtKB-KW"/>
</dbReference>
<gene>
    <name evidence="9" type="ORF">FHU36_001685</name>
</gene>
<evidence type="ECO:0000256" key="7">
    <source>
        <dbReference type="SAM" id="SignalP"/>
    </source>
</evidence>
<evidence type="ECO:0000313" key="10">
    <source>
        <dbReference type="Proteomes" id="UP000583800"/>
    </source>
</evidence>
<dbReference type="Proteomes" id="UP000583800">
    <property type="component" value="Unassembled WGS sequence"/>
</dbReference>
<dbReference type="PROSITE" id="PS00138">
    <property type="entry name" value="SUBTILASE_SER"/>
    <property type="match status" value="1"/>
</dbReference>
<feature type="chain" id="PRO_5031502237" evidence="7">
    <location>
        <begin position="19"/>
        <end position="1134"/>
    </location>
</feature>
<keyword evidence="2 6" id="KW-0645">Protease</keyword>